<proteinExistence type="predicted"/>
<keyword evidence="7" id="KW-1185">Reference proteome</keyword>
<keyword evidence="2 4" id="KW-0238">DNA-binding</keyword>
<dbReference type="EMBL" id="BMNN01000001">
    <property type="protein sequence ID" value="GGI89298.1"/>
    <property type="molecule type" value="Genomic_DNA"/>
</dbReference>
<keyword evidence="1" id="KW-0805">Transcription regulation</keyword>
<organism evidence="6 7">
    <name type="scientific">Halopseudomonas pertucinogena</name>
    <dbReference type="NCBI Taxonomy" id="86175"/>
    <lineage>
        <taxon>Bacteria</taxon>
        <taxon>Pseudomonadati</taxon>
        <taxon>Pseudomonadota</taxon>
        <taxon>Gammaproteobacteria</taxon>
        <taxon>Pseudomonadales</taxon>
        <taxon>Pseudomonadaceae</taxon>
        <taxon>Halopseudomonas</taxon>
    </lineage>
</organism>
<dbReference type="PROSITE" id="PS50977">
    <property type="entry name" value="HTH_TETR_2"/>
    <property type="match status" value="1"/>
</dbReference>
<comment type="caution">
    <text evidence="6">The sequence shown here is derived from an EMBL/GenBank/DDBJ whole genome shotgun (WGS) entry which is preliminary data.</text>
</comment>
<dbReference type="Proteomes" id="UP000633263">
    <property type="component" value="Unassembled WGS sequence"/>
</dbReference>
<dbReference type="InterPro" id="IPR001647">
    <property type="entry name" value="HTH_TetR"/>
</dbReference>
<evidence type="ECO:0000256" key="3">
    <source>
        <dbReference type="ARBA" id="ARBA00023163"/>
    </source>
</evidence>
<dbReference type="InterPro" id="IPR050109">
    <property type="entry name" value="HTH-type_TetR-like_transc_reg"/>
</dbReference>
<dbReference type="RefSeq" id="WP_188634752.1">
    <property type="nucleotide sequence ID" value="NZ_BMNN01000001.1"/>
</dbReference>
<dbReference type="Gene3D" id="1.10.357.10">
    <property type="entry name" value="Tetracycline Repressor, domain 2"/>
    <property type="match status" value="1"/>
</dbReference>
<evidence type="ECO:0000256" key="4">
    <source>
        <dbReference type="PROSITE-ProRule" id="PRU00335"/>
    </source>
</evidence>
<dbReference type="PANTHER" id="PTHR30055">
    <property type="entry name" value="HTH-TYPE TRANSCRIPTIONAL REGULATOR RUTR"/>
    <property type="match status" value="1"/>
</dbReference>
<dbReference type="PRINTS" id="PR00455">
    <property type="entry name" value="HTHTETR"/>
</dbReference>
<feature type="DNA-binding region" description="H-T-H motif" evidence="4">
    <location>
        <begin position="46"/>
        <end position="65"/>
    </location>
</feature>
<keyword evidence="3" id="KW-0804">Transcription</keyword>
<sequence length="229" mass="25942">MSNRTTPESRAKPLKRPTQARARFTVQAIFDAYVRIWQRDGWAGLTTRAVALEAGVAVGTLYDYFPSKEALHSAYVRHCIERLVEAVDAQVVQAPALSWQQRIHLLIELLSGVRRDELSWFHPDMMELEPLVAEQKYQLRAYAELLAMWRRVLGVCTDLPQPADDRLVEALHLAVWGGRRYAMQLRLDDRQMQSWAAEMEALCVARLGGSAAPVTDPSAAERPDSFPSR</sequence>
<feature type="domain" description="HTH tetR-type" evidence="5">
    <location>
        <begin position="23"/>
        <end position="83"/>
    </location>
</feature>
<dbReference type="PANTHER" id="PTHR30055:SF234">
    <property type="entry name" value="HTH-TYPE TRANSCRIPTIONAL REGULATOR BETI"/>
    <property type="match status" value="1"/>
</dbReference>
<reference evidence="7" key="1">
    <citation type="journal article" date="2019" name="Int. J. Syst. Evol. Microbiol.">
        <title>The Global Catalogue of Microorganisms (GCM) 10K type strain sequencing project: providing services to taxonomists for standard genome sequencing and annotation.</title>
        <authorList>
            <consortium name="The Broad Institute Genomics Platform"/>
            <consortium name="The Broad Institute Genome Sequencing Center for Infectious Disease"/>
            <person name="Wu L."/>
            <person name="Ma J."/>
        </authorList>
    </citation>
    <scope>NUCLEOTIDE SEQUENCE [LARGE SCALE GENOMIC DNA]</scope>
    <source>
        <strain evidence="7">JCM 11590</strain>
    </source>
</reference>
<evidence type="ECO:0000313" key="7">
    <source>
        <dbReference type="Proteomes" id="UP000633263"/>
    </source>
</evidence>
<evidence type="ECO:0000256" key="1">
    <source>
        <dbReference type="ARBA" id="ARBA00023015"/>
    </source>
</evidence>
<name>A0ABQ2CH34_9GAMM</name>
<evidence type="ECO:0000256" key="2">
    <source>
        <dbReference type="ARBA" id="ARBA00023125"/>
    </source>
</evidence>
<accession>A0ABQ2CH34</accession>
<evidence type="ECO:0000259" key="5">
    <source>
        <dbReference type="PROSITE" id="PS50977"/>
    </source>
</evidence>
<gene>
    <name evidence="6" type="ORF">GCM10009083_02110</name>
</gene>
<dbReference type="Pfam" id="PF00440">
    <property type="entry name" value="TetR_N"/>
    <property type="match status" value="1"/>
</dbReference>
<dbReference type="SUPFAM" id="SSF46689">
    <property type="entry name" value="Homeodomain-like"/>
    <property type="match status" value="1"/>
</dbReference>
<evidence type="ECO:0000313" key="6">
    <source>
        <dbReference type="EMBL" id="GGI89298.1"/>
    </source>
</evidence>
<protein>
    <recommendedName>
        <fullName evidence="5">HTH tetR-type domain-containing protein</fullName>
    </recommendedName>
</protein>
<dbReference type="InterPro" id="IPR009057">
    <property type="entry name" value="Homeodomain-like_sf"/>
</dbReference>